<organism evidence="1">
    <name type="scientific">bioreactor metagenome</name>
    <dbReference type="NCBI Taxonomy" id="1076179"/>
    <lineage>
        <taxon>unclassified sequences</taxon>
        <taxon>metagenomes</taxon>
        <taxon>ecological metagenomes</taxon>
    </lineage>
</organism>
<evidence type="ECO:0000313" key="1">
    <source>
        <dbReference type="EMBL" id="MPN54947.1"/>
    </source>
</evidence>
<sequence>MRSCGAGRVATDQGADFDLTGHVQESADAPSQTARANDVQTGFVHVSIVAVWRRLAADRGERSDLPSVAACRMLVNLRQVSLCLSGLFDHEPLSHRCHHGASQTAEPLG</sequence>
<protein>
    <submittedName>
        <fullName evidence="1">Uncharacterized protein</fullName>
    </submittedName>
</protein>
<proteinExistence type="predicted"/>
<gene>
    <name evidence="1" type="ORF">SDC9_202626</name>
</gene>
<reference evidence="1" key="1">
    <citation type="submission" date="2019-08" db="EMBL/GenBank/DDBJ databases">
        <authorList>
            <person name="Kucharzyk K."/>
            <person name="Murdoch R.W."/>
            <person name="Higgins S."/>
            <person name="Loffler F."/>
        </authorList>
    </citation>
    <scope>NUCLEOTIDE SEQUENCE</scope>
</reference>
<name>A0A645IUY4_9ZZZZ</name>
<dbReference type="AlphaFoldDB" id="A0A645IUY4"/>
<comment type="caution">
    <text evidence="1">The sequence shown here is derived from an EMBL/GenBank/DDBJ whole genome shotgun (WGS) entry which is preliminary data.</text>
</comment>
<accession>A0A645IUY4</accession>
<dbReference type="EMBL" id="VSSQ01123679">
    <property type="protein sequence ID" value="MPN54947.1"/>
    <property type="molecule type" value="Genomic_DNA"/>
</dbReference>